<evidence type="ECO:0000256" key="1">
    <source>
        <dbReference type="SAM" id="SignalP"/>
    </source>
</evidence>
<comment type="caution">
    <text evidence="2">The sequence shown here is derived from an EMBL/GenBank/DDBJ whole genome shotgun (WGS) entry which is preliminary data.</text>
</comment>
<evidence type="ECO:0000313" key="3">
    <source>
        <dbReference type="Proteomes" id="UP001175227"/>
    </source>
</evidence>
<dbReference type="EMBL" id="JAUEPR010000012">
    <property type="protein sequence ID" value="KAK0479269.1"/>
    <property type="molecule type" value="Genomic_DNA"/>
</dbReference>
<evidence type="ECO:0000313" key="2">
    <source>
        <dbReference type="EMBL" id="KAK0479269.1"/>
    </source>
</evidence>
<organism evidence="2 3">
    <name type="scientific">Armillaria novae-zelandiae</name>
    <dbReference type="NCBI Taxonomy" id="153914"/>
    <lineage>
        <taxon>Eukaryota</taxon>
        <taxon>Fungi</taxon>
        <taxon>Dikarya</taxon>
        <taxon>Basidiomycota</taxon>
        <taxon>Agaricomycotina</taxon>
        <taxon>Agaricomycetes</taxon>
        <taxon>Agaricomycetidae</taxon>
        <taxon>Agaricales</taxon>
        <taxon>Marasmiineae</taxon>
        <taxon>Physalacriaceae</taxon>
        <taxon>Armillaria</taxon>
    </lineage>
</organism>
<protein>
    <recommendedName>
        <fullName evidence="4">Secreted protein</fullName>
    </recommendedName>
</protein>
<name>A0AA39P8W7_9AGAR</name>
<sequence length="115" mass="12884">MPKTDLNSLLLFLRLSCSAALTQRRRYRSTSIAALAGIVRLSRFPHQIHVTRANDDTGNGYQEAFIWLGAIAIQHRHPCCIQCTRRIRPFQCAGKVYVVDSLRGSTSSSRFTSSS</sequence>
<feature type="chain" id="PRO_5041301677" description="Secreted protein" evidence="1">
    <location>
        <begin position="21"/>
        <end position="115"/>
    </location>
</feature>
<accession>A0AA39P8W7</accession>
<feature type="signal peptide" evidence="1">
    <location>
        <begin position="1"/>
        <end position="20"/>
    </location>
</feature>
<proteinExistence type="predicted"/>
<keyword evidence="1" id="KW-0732">Signal</keyword>
<dbReference type="Proteomes" id="UP001175227">
    <property type="component" value="Unassembled WGS sequence"/>
</dbReference>
<gene>
    <name evidence="2" type="ORF">IW261DRAFT_1608163</name>
</gene>
<keyword evidence="3" id="KW-1185">Reference proteome</keyword>
<evidence type="ECO:0008006" key="4">
    <source>
        <dbReference type="Google" id="ProtNLM"/>
    </source>
</evidence>
<dbReference type="AlphaFoldDB" id="A0AA39P8W7"/>
<reference evidence="2" key="1">
    <citation type="submission" date="2023-06" db="EMBL/GenBank/DDBJ databases">
        <authorList>
            <consortium name="Lawrence Berkeley National Laboratory"/>
            <person name="Ahrendt S."/>
            <person name="Sahu N."/>
            <person name="Indic B."/>
            <person name="Wong-Bajracharya J."/>
            <person name="Merenyi Z."/>
            <person name="Ke H.-M."/>
            <person name="Monk M."/>
            <person name="Kocsube S."/>
            <person name="Drula E."/>
            <person name="Lipzen A."/>
            <person name="Balint B."/>
            <person name="Henrissat B."/>
            <person name="Andreopoulos B."/>
            <person name="Martin F.M."/>
            <person name="Harder C.B."/>
            <person name="Rigling D."/>
            <person name="Ford K.L."/>
            <person name="Foster G.D."/>
            <person name="Pangilinan J."/>
            <person name="Papanicolaou A."/>
            <person name="Barry K."/>
            <person name="LaButti K."/>
            <person name="Viragh M."/>
            <person name="Koriabine M."/>
            <person name="Yan M."/>
            <person name="Riley R."/>
            <person name="Champramary S."/>
            <person name="Plett K.L."/>
            <person name="Tsai I.J."/>
            <person name="Slot J."/>
            <person name="Sipos G."/>
            <person name="Plett J."/>
            <person name="Nagy L.G."/>
            <person name="Grigoriev I.V."/>
        </authorList>
    </citation>
    <scope>NUCLEOTIDE SEQUENCE</scope>
    <source>
        <strain evidence="2">ICMP 16352</strain>
    </source>
</reference>